<dbReference type="GO" id="GO:0016989">
    <property type="term" value="F:sigma factor antagonist activity"/>
    <property type="evidence" value="ECO:0007669"/>
    <property type="project" value="TreeGrafter"/>
</dbReference>
<sequence>MGSLDARRRAELDALIEDLCRGAVDAEGMVRLDSLLRDDSEAQRYYLHQIDLHHSLRWELTSRLTHRSLATIKQEGLQPVPVSPASDGDSEFPASDGNSEFPASDGDSEFPASDGDSEFPASDGDARRDRFRWVAALAAGLVLAIALSWPRGDTRSPAPRERHSLAKATPVLKKESIPSRQVATHGLEDVFPVTPTWAELVAAEEVTWKGPAIKVGTRVGAEAIDIANGRVRLRLDDGSVVSLEGPARFRLLETGRGRLRAGTLATALGDGDQRFTIETPNVEFRDLGAEIGIHVSPSGTRATVFRGEVEAVVSSELLGVDEVLRLSRRDGLAVDTNGILTSAIMGDGRRYRGVRDYLNLAKSKLANGSFEYPHSVDGTLLAAAGWTLMAHPVANAEGMTIDAGVLPSGLPRPRGTTIPKAPKGRQWAYLAAKTFADGRNTYTSMHQAVGAMEAGVTYRIALKVAQPKAPEPARHDGGYTIGLYAGSIESGPTTPLRVWRSLSLPDLGQTIAVGLDYQTPEQLPYEDGELFVMIQAVPGTAPGDVEVLVDDITLTVTPPAAK</sequence>
<keyword evidence="2" id="KW-0472">Membrane</keyword>
<gene>
    <name evidence="4" type="ORF">Pan216_20480</name>
</gene>
<dbReference type="Pfam" id="PF04773">
    <property type="entry name" value="FecR"/>
    <property type="match status" value="1"/>
</dbReference>
<feature type="domain" description="FecR protein" evidence="3">
    <location>
        <begin position="227"/>
        <end position="310"/>
    </location>
</feature>
<accession>A0A518B2M9</accession>
<name>A0A518B2M9_9BACT</name>
<feature type="region of interest" description="Disordered" evidence="1">
    <location>
        <begin position="75"/>
        <end position="124"/>
    </location>
</feature>
<proteinExistence type="predicted"/>
<evidence type="ECO:0000256" key="1">
    <source>
        <dbReference type="SAM" id="MobiDB-lite"/>
    </source>
</evidence>
<keyword evidence="2" id="KW-0812">Transmembrane</keyword>
<dbReference type="AlphaFoldDB" id="A0A518B2M9"/>
<dbReference type="InterPro" id="IPR012373">
    <property type="entry name" value="Ferrdict_sens_TM"/>
</dbReference>
<evidence type="ECO:0000313" key="4">
    <source>
        <dbReference type="EMBL" id="QDU61194.1"/>
    </source>
</evidence>
<dbReference type="EMBL" id="CP036279">
    <property type="protein sequence ID" value="QDU61194.1"/>
    <property type="molecule type" value="Genomic_DNA"/>
</dbReference>
<dbReference type="PANTHER" id="PTHR30273:SF2">
    <property type="entry name" value="PROTEIN FECR"/>
    <property type="match status" value="1"/>
</dbReference>
<feature type="transmembrane region" description="Helical" evidence="2">
    <location>
        <begin position="131"/>
        <end position="149"/>
    </location>
</feature>
<protein>
    <submittedName>
        <fullName evidence="4">FecR protein</fullName>
    </submittedName>
</protein>
<dbReference type="KEGG" id="knv:Pan216_20480"/>
<dbReference type="PANTHER" id="PTHR30273">
    <property type="entry name" value="PERIPLASMIC SIGNAL SENSOR AND SIGMA FACTOR ACTIVATOR FECR-RELATED"/>
    <property type="match status" value="1"/>
</dbReference>
<evidence type="ECO:0000259" key="3">
    <source>
        <dbReference type="Pfam" id="PF04773"/>
    </source>
</evidence>
<dbReference type="Proteomes" id="UP000317093">
    <property type="component" value="Chromosome"/>
</dbReference>
<reference evidence="4 5" key="1">
    <citation type="submission" date="2019-02" db="EMBL/GenBank/DDBJ databases">
        <title>Deep-cultivation of Planctomycetes and their phenomic and genomic characterization uncovers novel biology.</title>
        <authorList>
            <person name="Wiegand S."/>
            <person name="Jogler M."/>
            <person name="Boedeker C."/>
            <person name="Pinto D."/>
            <person name="Vollmers J."/>
            <person name="Rivas-Marin E."/>
            <person name="Kohn T."/>
            <person name="Peeters S.H."/>
            <person name="Heuer A."/>
            <person name="Rast P."/>
            <person name="Oberbeckmann S."/>
            <person name="Bunk B."/>
            <person name="Jeske O."/>
            <person name="Meyerdierks A."/>
            <person name="Storesund J.E."/>
            <person name="Kallscheuer N."/>
            <person name="Luecker S."/>
            <person name="Lage O.M."/>
            <person name="Pohl T."/>
            <person name="Merkel B.J."/>
            <person name="Hornburger P."/>
            <person name="Mueller R.-W."/>
            <person name="Bruemmer F."/>
            <person name="Labrenz M."/>
            <person name="Spormann A.M."/>
            <person name="Op den Camp H."/>
            <person name="Overmann J."/>
            <person name="Amann R."/>
            <person name="Jetten M.S.M."/>
            <person name="Mascher T."/>
            <person name="Medema M.H."/>
            <person name="Devos D.P."/>
            <person name="Kaster A.-K."/>
            <person name="Ovreas L."/>
            <person name="Rohde M."/>
            <person name="Galperin M.Y."/>
            <person name="Jogler C."/>
        </authorList>
    </citation>
    <scope>NUCLEOTIDE SEQUENCE [LARGE SCALE GENOMIC DNA]</scope>
    <source>
        <strain evidence="4 5">Pan216</strain>
    </source>
</reference>
<dbReference type="RefSeq" id="WP_145257821.1">
    <property type="nucleotide sequence ID" value="NZ_CP036279.1"/>
</dbReference>
<organism evidence="4 5">
    <name type="scientific">Kolteria novifilia</name>
    <dbReference type="NCBI Taxonomy" id="2527975"/>
    <lineage>
        <taxon>Bacteria</taxon>
        <taxon>Pseudomonadati</taxon>
        <taxon>Planctomycetota</taxon>
        <taxon>Planctomycetia</taxon>
        <taxon>Kolteriales</taxon>
        <taxon>Kolteriaceae</taxon>
        <taxon>Kolteria</taxon>
    </lineage>
</organism>
<keyword evidence="2" id="KW-1133">Transmembrane helix</keyword>
<evidence type="ECO:0000313" key="5">
    <source>
        <dbReference type="Proteomes" id="UP000317093"/>
    </source>
</evidence>
<dbReference type="InterPro" id="IPR006860">
    <property type="entry name" value="FecR"/>
</dbReference>
<evidence type="ECO:0000256" key="2">
    <source>
        <dbReference type="SAM" id="Phobius"/>
    </source>
</evidence>
<dbReference type="OrthoDB" id="258532at2"/>
<keyword evidence="5" id="KW-1185">Reference proteome</keyword>